<evidence type="ECO:0000259" key="9">
    <source>
        <dbReference type="Pfam" id="PF13886"/>
    </source>
</evidence>
<feature type="chain" id="PRO_5042154716" description="Transmembrane protein 198" evidence="8">
    <location>
        <begin position="23"/>
        <end position="251"/>
    </location>
</feature>
<dbReference type="PANTHER" id="PTHR31247">
    <property type="entry name" value="TRANSMEMBRANE PROTEIN 198 FAMILY MEMBER"/>
    <property type="match status" value="1"/>
</dbReference>
<feature type="transmembrane region" description="Helical" evidence="7">
    <location>
        <begin position="97"/>
        <end position="116"/>
    </location>
</feature>
<feature type="domain" description="TM7S3/TM198-like" evidence="9">
    <location>
        <begin position="44"/>
        <end position="242"/>
    </location>
</feature>
<feature type="transmembrane region" description="Helical" evidence="7">
    <location>
        <begin position="173"/>
        <end position="190"/>
    </location>
</feature>
<dbReference type="InterPro" id="IPR025256">
    <property type="entry name" value="TM7S3/TM198-like_dom"/>
</dbReference>
<dbReference type="AlphaFoldDB" id="A0AAD5XQJ5"/>
<sequence>MTAKFVAPQVWLTIAFCHAVPAATGIDGTVSDAGQIVTQRAVLGAICIVAGLFLVIVGQRLWKGALFCTGFFVTGLVAYILMVHFEPSDGYNHRGTVLLLGSLACGLVGGVTALCLWKIGLVCLGATAGFLFGMFLLSWQSGGLVSTQKGQIILLAVCTGVGAIAIGIFQKKLLVVATSMAGSYSVIFGIDEYARTGFTEAMQTFLSSPKSPNWTEFERSRDVIILLCSMILLAIIGIVLQLKVTRKRDNW</sequence>
<dbReference type="PANTHER" id="PTHR31247:SF5">
    <property type="entry name" value="DUF4203 DOMAIN-CONTAINING PROTEIN"/>
    <property type="match status" value="1"/>
</dbReference>
<accession>A0AAD5XQJ5</accession>
<protein>
    <recommendedName>
        <fullName evidence="6">Transmembrane protein 198</fullName>
    </recommendedName>
</protein>
<feature type="transmembrane region" description="Helical" evidence="7">
    <location>
        <begin position="223"/>
        <end position="242"/>
    </location>
</feature>
<evidence type="ECO:0000256" key="1">
    <source>
        <dbReference type="ARBA" id="ARBA00004141"/>
    </source>
</evidence>
<keyword evidence="4 7" id="KW-1133">Transmembrane helix</keyword>
<keyword evidence="5 7" id="KW-0472">Membrane</keyword>
<evidence type="ECO:0000256" key="4">
    <source>
        <dbReference type="ARBA" id="ARBA00022989"/>
    </source>
</evidence>
<proteinExistence type="inferred from homology"/>
<organism evidence="10 11">
    <name type="scientific">Geranomyces variabilis</name>
    <dbReference type="NCBI Taxonomy" id="109894"/>
    <lineage>
        <taxon>Eukaryota</taxon>
        <taxon>Fungi</taxon>
        <taxon>Fungi incertae sedis</taxon>
        <taxon>Chytridiomycota</taxon>
        <taxon>Chytridiomycota incertae sedis</taxon>
        <taxon>Chytridiomycetes</taxon>
        <taxon>Spizellomycetales</taxon>
        <taxon>Powellomycetaceae</taxon>
        <taxon>Geranomyces</taxon>
    </lineage>
</organism>
<dbReference type="InterPro" id="IPR040236">
    <property type="entry name" value="TMEM198"/>
</dbReference>
<evidence type="ECO:0000256" key="5">
    <source>
        <dbReference type="ARBA" id="ARBA00023136"/>
    </source>
</evidence>
<evidence type="ECO:0000313" key="10">
    <source>
        <dbReference type="EMBL" id="KAJ3183775.1"/>
    </source>
</evidence>
<dbReference type="GO" id="GO:0005886">
    <property type="term" value="C:plasma membrane"/>
    <property type="evidence" value="ECO:0007669"/>
    <property type="project" value="TreeGrafter"/>
</dbReference>
<evidence type="ECO:0000256" key="8">
    <source>
        <dbReference type="SAM" id="SignalP"/>
    </source>
</evidence>
<evidence type="ECO:0000256" key="2">
    <source>
        <dbReference type="ARBA" id="ARBA00006244"/>
    </source>
</evidence>
<feature type="transmembrane region" description="Helical" evidence="7">
    <location>
        <begin position="151"/>
        <end position="168"/>
    </location>
</feature>
<reference evidence="10" key="1">
    <citation type="submission" date="2020-05" db="EMBL/GenBank/DDBJ databases">
        <title>Phylogenomic resolution of chytrid fungi.</title>
        <authorList>
            <person name="Stajich J.E."/>
            <person name="Amses K."/>
            <person name="Simmons R."/>
            <person name="Seto K."/>
            <person name="Myers J."/>
            <person name="Bonds A."/>
            <person name="Quandt C.A."/>
            <person name="Barry K."/>
            <person name="Liu P."/>
            <person name="Grigoriev I."/>
            <person name="Longcore J.E."/>
            <person name="James T.Y."/>
        </authorList>
    </citation>
    <scope>NUCLEOTIDE SEQUENCE</scope>
    <source>
        <strain evidence="10">JEL0379</strain>
    </source>
</reference>
<evidence type="ECO:0000313" key="11">
    <source>
        <dbReference type="Proteomes" id="UP001212152"/>
    </source>
</evidence>
<dbReference type="Pfam" id="PF13886">
    <property type="entry name" value="TM7S3_TM198"/>
    <property type="match status" value="1"/>
</dbReference>
<gene>
    <name evidence="10" type="ORF">HDU87_005891</name>
</gene>
<keyword evidence="8" id="KW-0732">Signal</keyword>
<feature type="transmembrane region" description="Helical" evidence="7">
    <location>
        <begin position="41"/>
        <end position="58"/>
    </location>
</feature>
<evidence type="ECO:0000256" key="6">
    <source>
        <dbReference type="ARBA" id="ARBA00049737"/>
    </source>
</evidence>
<feature type="transmembrane region" description="Helical" evidence="7">
    <location>
        <begin position="121"/>
        <end position="139"/>
    </location>
</feature>
<evidence type="ECO:0000256" key="7">
    <source>
        <dbReference type="SAM" id="Phobius"/>
    </source>
</evidence>
<evidence type="ECO:0000256" key="3">
    <source>
        <dbReference type="ARBA" id="ARBA00022692"/>
    </source>
</evidence>
<feature type="transmembrane region" description="Helical" evidence="7">
    <location>
        <begin position="65"/>
        <end position="85"/>
    </location>
</feature>
<keyword evidence="3 7" id="KW-0812">Transmembrane</keyword>
<dbReference type="EMBL" id="JADGJQ010000005">
    <property type="protein sequence ID" value="KAJ3183775.1"/>
    <property type="molecule type" value="Genomic_DNA"/>
</dbReference>
<keyword evidence="11" id="KW-1185">Reference proteome</keyword>
<comment type="similarity">
    <text evidence="2">Belongs to the TMEM198 family.</text>
</comment>
<name>A0AAD5XQJ5_9FUNG</name>
<comment type="caution">
    <text evidence="10">The sequence shown here is derived from an EMBL/GenBank/DDBJ whole genome shotgun (WGS) entry which is preliminary data.</text>
</comment>
<dbReference type="Proteomes" id="UP001212152">
    <property type="component" value="Unassembled WGS sequence"/>
</dbReference>
<feature type="signal peptide" evidence="8">
    <location>
        <begin position="1"/>
        <end position="22"/>
    </location>
</feature>
<comment type="subcellular location">
    <subcellularLocation>
        <location evidence="1">Membrane</location>
        <topology evidence="1">Multi-pass membrane protein</topology>
    </subcellularLocation>
</comment>